<feature type="domain" description="RNase H type-1" evidence="1">
    <location>
        <begin position="2"/>
        <end position="110"/>
    </location>
</feature>
<organism evidence="2 3">
    <name type="scientific">Linum trigynum</name>
    <dbReference type="NCBI Taxonomy" id="586398"/>
    <lineage>
        <taxon>Eukaryota</taxon>
        <taxon>Viridiplantae</taxon>
        <taxon>Streptophyta</taxon>
        <taxon>Embryophyta</taxon>
        <taxon>Tracheophyta</taxon>
        <taxon>Spermatophyta</taxon>
        <taxon>Magnoliopsida</taxon>
        <taxon>eudicotyledons</taxon>
        <taxon>Gunneridae</taxon>
        <taxon>Pentapetalae</taxon>
        <taxon>rosids</taxon>
        <taxon>fabids</taxon>
        <taxon>Malpighiales</taxon>
        <taxon>Linaceae</taxon>
        <taxon>Linum</taxon>
    </lineage>
</organism>
<evidence type="ECO:0000313" key="2">
    <source>
        <dbReference type="EMBL" id="CAL1377953.1"/>
    </source>
</evidence>
<dbReference type="AlphaFoldDB" id="A0AAV2DWP9"/>
<protein>
    <recommendedName>
        <fullName evidence="1">RNase H type-1 domain-containing protein</fullName>
    </recommendedName>
</protein>
<dbReference type="GO" id="GO:0003676">
    <property type="term" value="F:nucleic acid binding"/>
    <property type="evidence" value="ECO:0007669"/>
    <property type="project" value="InterPro"/>
</dbReference>
<dbReference type="InterPro" id="IPR044730">
    <property type="entry name" value="RNase_H-like_dom_plant"/>
</dbReference>
<dbReference type="GO" id="GO:0004523">
    <property type="term" value="F:RNA-DNA hybrid ribonuclease activity"/>
    <property type="evidence" value="ECO:0007669"/>
    <property type="project" value="InterPro"/>
</dbReference>
<dbReference type="Pfam" id="PF13456">
    <property type="entry name" value="RVT_3"/>
    <property type="match status" value="1"/>
</dbReference>
<dbReference type="Gene3D" id="3.30.420.10">
    <property type="entry name" value="Ribonuclease H-like superfamily/Ribonuclease H"/>
    <property type="match status" value="1"/>
</dbReference>
<keyword evidence="3" id="KW-1185">Reference proteome</keyword>
<sequence length="151" mass="16897">MATAGGVIRNCYGDWIGGFCIKLGTGSGLLAELWSILQGLQLGWRKGAQFVILESDSKLALDLIKHRSDQVHPYSTILGQIRCVLAQGWVVQLVHTYREGNRVADWLSKHSLVYHFGTYELDNPPANLDVILREDMMGISFPRQVLQDSEL</sequence>
<evidence type="ECO:0000259" key="1">
    <source>
        <dbReference type="Pfam" id="PF13456"/>
    </source>
</evidence>
<gene>
    <name evidence="2" type="ORF">LTRI10_LOCUS19564</name>
</gene>
<dbReference type="PANTHER" id="PTHR47723">
    <property type="entry name" value="OS05G0353850 PROTEIN"/>
    <property type="match status" value="1"/>
</dbReference>
<dbReference type="InterPro" id="IPR012337">
    <property type="entry name" value="RNaseH-like_sf"/>
</dbReference>
<proteinExistence type="predicted"/>
<dbReference type="CDD" id="cd06222">
    <property type="entry name" value="RNase_H_like"/>
    <property type="match status" value="1"/>
</dbReference>
<dbReference type="InterPro" id="IPR002156">
    <property type="entry name" value="RNaseH_domain"/>
</dbReference>
<dbReference type="SUPFAM" id="SSF53098">
    <property type="entry name" value="Ribonuclease H-like"/>
    <property type="match status" value="1"/>
</dbReference>
<dbReference type="PANTHER" id="PTHR47723:SF19">
    <property type="entry name" value="POLYNUCLEOTIDYL TRANSFERASE, RIBONUCLEASE H-LIKE SUPERFAMILY PROTEIN"/>
    <property type="match status" value="1"/>
</dbReference>
<dbReference type="EMBL" id="OZ034816">
    <property type="protein sequence ID" value="CAL1377953.1"/>
    <property type="molecule type" value="Genomic_DNA"/>
</dbReference>
<reference evidence="2 3" key="1">
    <citation type="submission" date="2024-04" db="EMBL/GenBank/DDBJ databases">
        <authorList>
            <person name="Fracassetti M."/>
        </authorList>
    </citation>
    <scope>NUCLEOTIDE SEQUENCE [LARGE SCALE GENOMIC DNA]</scope>
</reference>
<dbReference type="Proteomes" id="UP001497516">
    <property type="component" value="Chromosome 3"/>
</dbReference>
<dbReference type="InterPro" id="IPR053151">
    <property type="entry name" value="RNase_H-like"/>
</dbReference>
<evidence type="ECO:0000313" key="3">
    <source>
        <dbReference type="Proteomes" id="UP001497516"/>
    </source>
</evidence>
<accession>A0AAV2DWP9</accession>
<dbReference type="InterPro" id="IPR036397">
    <property type="entry name" value="RNaseH_sf"/>
</dbReference>
<name>A0AAV2DWP9_9ROSI</name>